<comment type="caution">
    <text evidence="3">The sequence shown here is derived from an EMBL/GenBank/DDBJ whole genome shotgun (WGS) entry which is preliminary data.</text>
</comment>
<dbReference type="Pfam" id="PF12796">
    <property type="entry name" value="Ank_2"/>
    <property type="match status" value="1"/>
</dbReference>
<dbReference type="PANTHER" id="PTHR24198">
    <property type="entry name" value="ANKYRIN REPEAT AND PROTEIN KINASE DOMAIN-CONTAINING PROTEIN"/>
    <property type="match status" value="1"/>
</dbReference>
<organism evidence="3 4">
    <name type="scientific">Pomacea canaliculata</name>
    <name type="common">Golden apple snail</name>
    <dbReference type="NCBI Taxonomy" id="400727"/>
    <lineage>
        <taxon>Eukaryota</taxon>
        <taxon>Metazoa</taxon>
        <taxon>Spiralia</taxon>
        <taxon>Lophotrochozoa</taxon>
        <taxon>Mollusca</taxon>
        <taxon>Gastropoda</taxon>
        <taxon>Caenogastropoda</taxon>
        <taxon>Architaenioglossa</taxon>
        <taxon>Ampullarioidea</taxon>
        <taxon>Ampullariidae</taxon>
        <taxon>Pomacea</taxon>
    </lineage>
</organism>
<keyword evidence="2" id="KW-0040">ANK repeat</keyword>
<keyword evidence="1" id="KW-0677">Repeat</keyword>
<dbReference type="InterPro" id="IPR002110">
    <property type="entry name" value="Ankyrin_rpt"/>
</dbReference>
<reference evidence="3 4" key="1">
    <citation type="submission" date="2018-04" db="EMBL/GenBank/DDBJ databases">
        <title>The genome of golden apple snail Pomacea canaliculata provides insight into stress tolerance and invasive adaptation.</title>
        <authorList>
            <person name="Liu C."/>
            <person name="Liu B."/>
            <person name="Ren Y."/>
            <person name="Zhang Y."/>
            <person name="Wang H."/>
            <person name="Li S."/>
            <person name="Jiang F."/>
            <person name="Yin L."/>
            <person name="Zhang G."/>
            <person name="Qian W."/>
            <person name="Fan W."/>
        </authorList>
    </citation>
    <scope>NUCLEOTIDE SEQUENCE [LARGE SCALE GENOMIC DNA]</scope>
    <source>
        <strain evidence="3">SZHN2017</strain>
        <tissue evidence="3">Muscle</tissue>
    </source>
</reference>
<dbReference type="OrthoDB" id="194358at2759"/>
<evidence type="ECO:0000313" key="3">
    <source>
        <dbReference type="EMBL" id="PVD30029.1"/>
    </source>
</evidence>
<gene>
    <name evidence="3" type="ORF">C0Q70_09290</name>
</gene>
<dbReference type="InterPro" id="IPR036770">
    <property type="entry name" value="Ankyrin_rpt-contain_sf"/>
</dbReference>
<dbReference type="EMBL" id="PZQS01000005">
    <property type="protein sequence ID" value="PVD30029.1"/>
    <property type="molecule type" value="Genomic_DNA"/>
</dbReference>
<dbReference type="STRING" id="400727.A0A2T7P9D9"/>
<dbReference type="AlphaFoldDB" id="A0A2T7P9D9"/>
<name>A0A2T7P9D9_POMCA</name>
<dbReference type="Gene3D" id="1.25.40.20">
    <property type="entry name" value="Ankyrin repeat-containing domain"/>
    <property type="match status" value="1"/>
</dbReference>
<evidence type="ECO:0000256" key="2">
    <source>
        <dbReference type="ARBA" id="ARBA00023043"/>
    </source>
</evidence>
<dbReference type="SMART" id="SM00248">
    <property type="entry name" value="ANK"/>
    <property type="match status" value="3"/>
</dbReference>
<proteinExistence type="predicted"/>
<dbReference type="Proteomes" id="UP000245119">
    <property type="component" value="Linkage Group LG5"/>
</dbReference>
<evidence type="ECO:0000256" key="1">
    <source>
        <dbReference type="ARBA" id="ARBA00022737"/>
    </source>
</evidence>
<dbReference type="PANTHER" id="PTHR24198:SF165">
    <property type="entry name" value="ANKYRIN REPEAT-CONTAINING PROTEIN-RELATED"/>
    <property type="match status" value="1"/>
</dbReference>
<keyword evidence="4" id="KW-1185">Reference proteome</keyword>
<dbReference type="SUPFAM" id="SSF48403">
    <property type="entry name" value="Ankyrin repeat"/>
    <property type="match status" value="1"/>
</dbReference>
<evidence type="ECO:0000313" key="4">
    <source>
        <dbReference type="Proteomes" id="UP000245119"/>
    </source>
</evidence>
<accession>A0A2T7P9D9</accession>
<protein>
    <submittedName>
        <fullName evidence="3">Uncharacterized protein</fullName>
    </submittedName>
</protein>
<sequence>MDFVNSSVFSLKNAALEMVRDMPAYVSILGRCLEIKMPGTREPAFKSAASSPCQAYIPGNAEIAKRQIEMKQVDVNKIVSSLDLTYFLCACLSGDGGLVDYMIKKGANVHSETTEGDSALYLATFAVLNLNRDNLDVLKVLINAGANPNIVNAAGVYPIDSAVCAGYLEAAKLLKIELPNPYVWDVVEPHTPPHITLGLQKNASRENVNFENMSPRTIESS</sequence>